<protein>
    <submittedName>
        <fullName evidence="1">Uncharacterized protein</fullName>
    </submittedName>
</protein>
<dbReference type="AlphaFoldDB" id="A0A0X8X024"/>
<organism evidence="1 2">
    <name type="scientific">Mucilaginibacter gotjawali</name>
    <dbReference type="NCBI Taxonomy" id="1550579"/>
    <lineage>
        <taxon>Bacteria</taxon>
        <taxon>Pseudomonadati</taxon>
        <taxon>Bacteroidota</taxon>
        <taxon>Sphingobacteriia</taxon>
        <taxon>Sphingobacteriales</taxon>
        <taxon>Sphingobacteriaceae</taxon>
        <taxon>Mucilaginibacter</taxon>
    </lineage>
</organism>
<gene>
    <name evidence="1" type="ORF">MgSA37_01529</name>
</gene>
<keyword evidence="2" id="KW-1185">Reference proteome</keyword>
<dbReference type="EMBL" id="AP017313">
    <property type="protein sequence ID" value="BAU53362.1"/>
    <property type="molecule type" value="Genomic_DNA"/>
</dbReference>
<dbReference type="KEGG" id="mgot:MgSA37_01529"/>
<accession>A0A0X8X024</accession>
<dbReference type="Proteomes" id="UP000218263">
    <property type="component" value="Chromosome"/>
</dbReference>
<reference evidence="1 2" key="1">
    <citation type="submission" date="2015-12" db="EMBL/GenBank/DDBJ databases">
        <title>Genome sequence of Mucilaginibacter gotjawali.</title>
        <authorList>
            <person name="Lee J.S."/>
            <person name="Lee K.C."/>
            <person name="Kim K.K."/>
            <person name="Lee B.W."/>
        </authorList>
    </citation>
    <scope>NUCLEOTIDE SEQUENCE [LARGE SCALE GENOMIC DNA]</scope>
    <source>
        <strain evidence="1 2">SA3-7</strain>
    </source>
</reference>
<name>A0A0X8X024_9SPHI</name>
<sequence>MMGYYIMKNWFDKYILGRAAGERMQESVCRSAMHHNEKNLRDLKGTL</sequence>
<proteinExistence type="predicted"/>
<evidence type="ECO:0000313" key="2">
    <source>
        <dbReference type="Proteomes" id="UP000218263"/>
    </source>
</evidence>
<evidence type="ECO:0000313" key="1">
    <source>
        <dbReference type="EMBL" id="BAU53362.1"/>
    </source>
</evidence>